<evidence type="ECO:0000256" key="4">
    <source>
        <dbReference type="ARBA" id="ARBA00035523"/>
    </source>
</evidence>
<reference evidence="5" key="1">
    <citation type="submission" date="2013-03" db="EMBL/GenBank/DDBJ databases">
        <authorList>
            <person name="Ballestriero F."/>
        </authorList>
    </citation>
    <scope>NUCLEOTIDE SEQUENCE</scope>
</reference>
<organism evidence="5">
    <name type="scientific">uncultured bacterium B19D1_C12D4_E9D6</name>
    <dbReference type="NCBI Taxonomy" id="1329637"/>
    <lineage>
        <taxon>Bacteria</taxon>
        <taxon>environmental samples</taxon>
    </lineage>
</organism>
<evidence type="ECO:0000256" key="3">
    <source>
        <dbReference type="ARBA" id="ARBA00035259"/>
    </source>
</evidence>
<keyword evidence="2" id="KW-0687">Ribonucleoprotein</keyword>
<accession>S4W340</accession>
<dbReference type="SUPFAM" id="SSF54211">
    <property type="entry name" value="Ribosomal protein S5 domain 2-like"/>
    <property type="match status" value="1"/>
</dbReference>
<dbReference type="AlphaFoldDB" id="S4W340"/>
<dbReference type="GO" id="GO:1990904">
    <property type="term" value="C:ribonucleoprotein complex"/>
    <property type="evidence" value="ECO:0007669"/>
    <property type="project" value="UniProtKB-KW"/>
</dbReference>
<evidence type="ECO:0000313" key="5">
    <source>
        <dbReference type="EMBL" id="AGO87477.1"/>
    </source>
</evidence>
<sequence length="81" mass="8630">MLPFPAWSDIPIPFACQDKVNIASDGDSGQAGAIPDSITRALISDDAALHSALHRADFIARDADAAERKKAGLNKGRKRSQ</sequence>
<evidence type="ECO:0000256" key="1">
    <source>
        <dbReference type="ARBA" id="ARBA00022980"/>
    </source>
</evidence>
<proteinExistence type="predicted"/>
<dbReference type="GO" id="GO:0006412">
    <property type="term" value="P:translation"/>
    <property type="evidence" value="ECO:0007669"/>
    <property type="project" value="InterPro"/>
</dbReference>
<dbReference type="GO" id="GO:0005840">
    <property type="term" value="C:ribosome"/>
    <property type="evidence" value="ECO:0007669"/>
    <property type="project" value="UniProtKB-KW"/>
</dbReference>
<evidence type="ECO:0000256" key="2">
    <source>
        <dbReference type="ARBA" id="ARBA00023274"/>
    </source>
</evidence>
<dbReference type="Pfam" id="PF00380">
    <property type="entry name" value="Ribosomal_S9"/>
    <property type="match status" value="1"/>
</dbReference>
<dbReference type="GO" id="GO:0003735">
    <property type="term" value="F:structural constituent of ribosome"/>
    <property type="evidence" value="ECO:0007669"/>
    <property type="project" value="InterPro"/>
</dbReference>
<dbReference type="InterPro" id="IPR000754">
    <property type="entry name" value="Ribosomal_uS9"/>
</dbReference>
<name>S4W340_9BACT</name>
<dbReference type="EMBL" id="KC810034">
    <property type="protein sequence ID" value="AGO87477.1"/>
    <property type="molecule type" value="Genomic_DNA"/>
</dbReference>
<keyword evidence="1 5" id="KW-0689">Ribosomal protein</keyword>
<protein>
    <recommendedName>
        <fullName evidence="3">Small ribosomal subunit protein uS9</fullName>
    </recommendedName>
    <alternativeName>
        <fullName evidence="4">30S ribosomal protein S9</fullName>
    </alternativeName>
</protein>
<dbReference type="InterPro" id="IPR020568">
    <property type="entry name" value="Ribosomal_Su5_D2-typ_SF"/>
</dbReference>
<dbReference type="InterPro" id="IPR014721">
    <property type="entry name" value="Ribsml_uS5_D2-typ_fold_subgr"/>
</dbReference>
<dbReference type="Gene3D" id="3.30.230.10">
    <property type="match status" value="1"/>
</dbReference>